<accession>A0A1X0RZJ6</accession>
<feature type="region of interest" description="Disordered" evidence="7">
    <location>
        <begin position="194"/>
        <end position="240"/>
    </location>
</feature>
<keyword evidence="5" id="KW-0963">Cytoplasm</keyword>
<dbReference type="InterPro" id="IPR025279">
    <property type="entry name" value="NST1"/>
</dbReference>
<sequence length="640" mass="76935">MIIPAKSMKRNTSVAKKPNNRTKKKAGSSKKNDIWDNTSQTEERQKIREFWIQLSEEERRALVRIEKETVLRRMKEQQKHTCNCSVCGKKSSVIEEELEVLYDAYYEELEKYACRQQFQQQQQQQQQEEEDTSSDDDMEEESCCSSSSDEEVGIKIKNTLTVKEGNVITLADDLIKNDGRKFLEMMEKITDQKLKRERELQSEDDDDVYDEVDIHDADTEEDFDEHDDEDEELKTEEQRMEEGRKMFQVFAARMFEQRVMQAYREKVAQDRQRRLIEELEEEDRLRQERELKKQREREKKRETKRLEKLKQEQERLEMEAKKKQEEEERQRKLKELQELERKRKEEERKQKEAEKQRKEAERLRKEEEKRKREQEELERKKKEEEKKRKEEEEAKKRKEEEEAKKRKEEEEEKKRKEEEERKKKEEEKRKEEKRQREEQARQEKLKQQESLNSLNTPSTTIERPRKSSAAGPIGGPIMKGKPSTVQYQQASNEHSFFTNYLFGQSSGQDNHCKSKRRISYENIHQDWTNGWTALSDAVHEKLFGDMIADRSTFILSKAKEAYLKLNEATETKYGITPSYQLLAQVHLTMNALAESQHAFIDMLELYETLNNSKSSEFECAKVIFYTSSYSFYFIFKLCIR</sequence>
<evidence type="ECO:0000256" key="7">
    <source>
        <dbReference type="SAM" id="MobiDB-lite"/>
    </source>
</evidence>
<dbReference type="AlphaFoldDB" id="A0A1X0RZJ6"/>
<feature type="compositionally biased region" description="Basic residues" evidence="7">
    <location>
        <begin position="18"/>
        <end position="28"/>
    </location>
</feature>
<dbReference type="GO" id="GO:0005737">
    <property type="term" value="C:cytoplasm"/>
    <property type="evidence" value="ECO:0007669"/>
    <property type="project" value="UniProtKB-SubCell"/>
</dbReference>
<evidence type="ECO:0000256" key="6">
    <source>
        <dbReference type="ARBA" id="ARBA00023054"/>
    </source>
</evidence>
<evidence type="ECO:0000256" key="2">
    <source>
        <dbReference type="ARBA" id="ARBA00007112"/>
    </source>
</evidence>
<feature type="region of interest" description="Disordered" evidence="7">
    <location>
        <begin position="120"/>
        <end position="150"/>
    </location>
</feature>
<comment type="similarity">
    <text evidence="2">Belongs to the NST1 family.</text>
</comment>
<dbReference type="VEuPathDB" id="FungiDB:BCV72DRAFT_318198"/>
<evidence type="ECO:0000256" key="1">
    <source>
        <dbReference type="ARBA" id="ARBA00004496"/>
    </source>
</evidence>
<feature type="region of interest" description="Disordered" evidence="7">
    <location>
        <begin position="1"/>
        <end position="43"/>
    </location>
</feature>
<dbReference type="EMBL" id="KV921359">
    <property type="protein sequence ID" value="ORE17321.1"/>
    <property type="molecule type" value="Genomic_DNA"/>
</dbReference>
<reference evidence="8 9" key="1">
    <citation type="journal article" date="2016" name="Proc. Natl. Acad. Sci. U.S.A.">
        <title>Lipid metabolic changes in an early divergent fungus govern the establishment of a mutualistic symbiosis with endobacteria.</title>
        <authorList>
            <person name="Lastovetsky O.A."/>
            <person name="Gaspar M.L."/>
            <person name="Mondo S.J."/>
            <person name="LaButti K.M."/>
            <person name="Sandor L."/>
            <person name="Grigoriev I.V."/>
            <person name="Henry S.A."/>
            <person name="Pawlowska T.E."/>
        </authorList>
    </citation>
    <scope>NUCLEOTIDE SEQUENCE [LARGE SCALE GENOMIC DNA]</scope>
    <source>
        <strain evidence="8 9">ATCC 11559</strain>
    </source>
</reference>
<feature type="compositionally biased region" description="Acidic residues" evidence="7">
    <location>
        <begin position="202"/>
        <end position="211"/>
    </location>
</feature>
<feature type="compositionally biased region" description="Acidic residues" evidence="7">
    <location>
        <begin position="218"/>
        <end position="234"/>
    </location>
</feature>
<evidence type="ECO:0000256" key="4">
    <source>
        <dbReference type="ARBA" id="ARBA00020733"/>
    </source>
</evidence>
<dbReference type="Proteomes" id="UP000242381">
    <property type="component" value="Unassembled WGS sequence"/>
</dbReference>
<evidence type="ECO:0000313" key="9">
    <source>
        <dbReference type="Proteomes" id="UP000242381"/>
    </source>
</evidence>
<gene>
    <name evidence="8" type="ORF">BCV71DRAFT_291676</name>
</gene>
<feature type="compositionally biased region" description="Polar residues" evidence="7">
    <location>
        <begin position="450"/>
        <end position="461"/>
    </location>
</feature>
<dbReference type="OMA" id="WERECKS"/>
<proteinExistence type="inferred from homology"/>
<dbReference type="Pfam" id="PF13945">
    <property type="entry name" value="NST1"/>
    <property type="match status" value="1"/>
</dbReference>
<keyword evidence="6" id="KW-0175">Coiled coil</keyword>
<feature type="region of interest" description="Disordered" evidence="7">
    <location>
        <begin position="277"/>
        <end position="482"/>
    </location>
</feature>
<evidence type="ECO:0000256" key="5">
    <source>
        <dbReference type="ARBA" id="ARBA00022490"/>
    </source>
</evidence>
<evidence type="ECO:0000313" key="8">
    <source>
        <dbReference type="EMBL" id="ORE17321.1"/>
    </source>
</evidence>
<protein>
    <recommendedName>
        <fullName evidence="4">Stress response protein NST1</fullName>
    </recommendedName>
    <alternativeName>
        <fullName evidence="3">Stress response protein nst1</fullName>
    </alternativeName>
</protein>
<feature type="compositionally biased region" description="Acidic residues" evidence="7">
    <location>
        <begin position="127"/>
        <end position="142"/>
    </location>
</feature>
<feature type="compositionally biased region" description="Basic and acidic residues" evidence="7">
    <location>
        <begin position="277"/>
        <end position="447"/>
    </location>
</feature>
<name>A0A1X0RZJ6_RHIZD</name>
<evidence type="ECO:0000256" key="3">
    <source>
        <dbReference type="ARBA" id="ARBA00015112"/>
    </source>
</evidence>
<organism evidence="8 9">
    <name type="scientific">Rhizopus microsporus</name>
    <dbReference type="NCBI Taxonomy" id="58291"/>
    <lineage>
        <taxon>Eukaryota</taxon>
        <taxon>Fungi</taxon>
        <taxon>Fungi incertae sedis</taxon>
        <taxon>Mucoromycota</taxon>
        <taxon>Mucoromycotina</taxon>
        <taxon>Mucoromycetes</taxon>
        <taxon>Mucorales</taxon>
        <taxon>Mucorineae</taxon>
        <taxon>Rhizopodaceae</taxon>
        <taxon>Rhizopus</taxon>
    </lineage>
</organism>
<comment type="subcellular location">
    <subcellularLocation>
        <location evidence="1">Cytoplasm</location>
    </subcellularLocation>
</comment>